<evidence type="ECO:0000313" key="5">
    <source>
        <dbReference type="Proteomes" id="UP000432089"/>
    </source>
</evidence>
<feature type="active site" description="Proton donor/acceptor" evidence="3">
    <location>
        <position position="261"/>
    </location>
</feature>
<comment type="similarity">
    <text evidence="1">Belongs to the peptidase M32 family.</text>
</comment>
<organism evidence="4 5">
    <name type="scientific">Plantimonas leprariae</name>
    <dbReference type="NCBI Taxonomy" id="2615207"/>
    <lineage>
        <taxon>Bacteria</taxon>
        <taxon>Pseudomonadati</taxon>
        <taxon>Pseudomonadota</taxon>
        <taxon>Alphaproteobacteria</taxon>
        <taxon>Hyphomicrobiales</taxon>
        <taxon>Aurantimonadaceae</taxon>
        <taxon>Plantimonas</taxon>
    </lineage>
</organism>
<feature type="binding site" evidence="2">
    <location>
        <position position="260"/>
    </location>
    <ligand>
        <name>Zn(2+)</name>
        <dbReference type="ChEBI" id="CHEBI:29105"/>
        <note>catalytic</note>
    </ligand>
</feature>
<comment type="catalytic activity">
    <reaction evidence="1">
        <text>Release of a C-terminal amino acid with broad specificity, except for -Pro.</text>
        <dbReference type="EC" id="3.4.17.19"/>
    </reaction>
</comment>
<keyword evidence="1" id="KW-0482">Metalloprotease</keyword>
<dbReference type="EC" id="3.4.17.19" evidence="1"/>
<dbReference type="Proteomes" id="UP000432089">
    <property type="component" value="Unassembled WGS sequence"/>
</dbReference>
<dbReference type="GO" id="GO:0046872">
    <property type="term" value="F:metal ion binding"/>
    <property type="evidence" value="ECO:0007669"/>
    <property type="project" value="UniProtKB-KW"/>
</dbReference>
<feature type="binding site" evidence="2">
    <location>
        <position position="264"/>
    </location>
    <ligand>
        <name>Zn(2+)</name>
        <dbReference type="ChEBI" id="CHEBI:29105"/>
        <note>catalytic</note>
    </ligand>
</feature>
<proteinExistence type="inferred from homology"/>
<keyword evidence="1" id="KW-0645">Protease</keyword>
<dbReference type="InterPro" id="IPR001333">
    <property type="entry name" value="Peptidase_M32_Taq"/>
</dbReference>
<dbReference type="PIRSF" id="PIRSF006615">
    <property type="entry name" value="Zn_crbxpep_Taq"/>
    <property type="match status" value="1"/>
</dbReference>
<dbReference type="PROSITE" id="PS52034">
    <property type="entry name" value="PEPTIDASE_M32"/>
    <property type="match status" value="1"/>
</dbReference>
<keyword evidence="1 4" id="KW-0121">Carboxypeptidase</keyword>
<reference evidence="4 5" key="1">
    <citation type="submission" date="2019-09" db="EMBL/GenBank/DDBJ databases">
        <title>YIM 132180 draft genome.</title>
        <authorList>
            <person name="Zhang K."/>
        </authorList>
    </citation>
    <scope>NUCLEOTIDE SEQUENCE [LARGE SCALE GENOMIC DNA]</scope>
    <source>
        <strain evidence="4 5">YIM 132180</strain>
    </source>
</reference>
<gene>
    <name evidence="4" type="ORF">F6X38_19810</name>
</gene>
<dbReference type="RefSeq" id="WP_150972797.1">
    <property type="nucleotide sequence ID" value="NZ_VZDO01000020.1"/>
</dbReference>
<name>A0A7V7PL16_9HYPH</name>
<comment type="caution">
    <text evidence="4">The sequence shown here is derived from an EMBL/GenBank/DDBJ whole genome shotgun (WGS) entry which is preliminary data.</text>
</comment>
<comment type="cofactor">
    <cofactor evidence="2">
        <name>Zn(2+)</name>
        <dbReference type="ChEBI" id="CHEBI:29105"/>
    </cofactor>
    <text evidence="2">Binds 1 zinc ion per subunit.</text>
</comment>
<keyword evidence="2" id="KW-0862">Zinc</keyword>
<dbReference type="SUPFAM" id="SSF55486">
    <property type="entry name" value="Metalloproteases ('zincins'), catalytic domain"/>
    <property type="match status" value="1"/>
</dbReference>
<comment type="function">
    <text evidence="1">Broad specificity carboxypetidase that releases amino acids sequentially from the C-terminus, including neutral, aromatic, polar and basic residues.</text>
</comment>
<dbReference type="PANTHER" id="PTHR34217">
    <property type="entry name" value="METAL-DEPENDENT CARBOXYPEPTIDASE"/>
    <property type="match status" value="1"/>
</dbReference>
<keyword evidence="1" id="KW-0378">Hydrolase</keyword>
<dbReference type="AlphaFoldDB" id="A0A7V7PL16"/>
<dbReference type="PANTHER" id="PTHR34217:SF1">
    <property type="entry name" value="CARBOXYPEPTIDASE 1"/>
    <property type="match status" value="1"/>
</dbReference>
<dbReference type="GO" id="GO:0006508">
    <property type="term" value="P:proteolysis"/>
    <property type="evidence" value="ECO:0007669"/>
    <property type="project" value="UniProtKB-UniRule"/>
</dbReference>
<accession>A0A7V7PL16</accession>
<evidence type="ECO:0000256" key="3">
    <source>
        <dbReference type="PIRSR" id="PIRSR006615-2"/>
    </source>
</evidence>
<evidence type="ECO:0000313" key="4">
    <source>
        <dbReference type="EMBL" id="KAB0676819.1"/>
    </source>
</evidence>
<feature type="binding site" evidence="2">
    <location>
        <position position="299"/>
    </location>
    <ligand>
        <name>Zn(2+)</name>
        <dbReference type="ChEBI" id="CHEBI:29105"/>
        <note>catalytic</note>
    </ligand>
</feature>
<dbReference type="GO" id="GO:0004181">
    <property type="term" value="F:metallocarboxypeptidase activity"/>
    <property type="evidence" value="ECO:0007669"/>
    <property type="project" value="UniProtKB-UniRule"/>
</dbReference>
<dbReference type="EMBL" id="VZDO01000020">
    <property type="protein sequence ID" value="KAB0676819.1"/>
    <property type="molecule type" value="Genomic_DNA"/>
</dbReference>
<sequence>MSFEAFRAEIGRLADVLCAVNLLQWDTRTMMPPGGVEGRAHQLATLTSLAREIATGPALKSAIERARDTLAGGGSDAERDEVEFAAGAIATLERISSRLVSEAAELKTRANAAWIEARREDDFAGFAPFLQRTVELQRDIAAAIGSEGHPYDALIGTYEPCMTLSRLRPLLDELRTELAPLLAKARDLNSGVDLAMKRFPVERQKLFAKELAGRLGYDFARGRLDDTVHPFEISMTRGDVRITGRFREEWLPAGMFGVWHEVGHGLYEQGIAPELTRSAFAIDFVNLYAVGGTSFGMHESQSRLIENRVGRSRRFWELHFGRLRDAFPDELAGVSEAGFWRAVNAARPGPIRVEADELTYDLHIMLRVEIEAALIAGEIEVRDLPGLWRERMRDLLGIEVSTDREGVLQDVHWSSGMIGSFATYTLGNVMGAQLFEAATRDRAVSAGIDGGDYGPLRDWLGHHIHRHGRRFPAEALLERATGEALSTRSYLAALRAKVDGLAA</sequence>
<evidence type="ECO:0000256" key="2">
    <source>
        <dbReference type="PIRSR" id="PIRSR006615-1"/>
    </source>
</evidence>
<keyword evidence="5" id="KW-1185">Reference proteome</keyword>
<keyword evidence="1 2" id="KW-0479">Metal-binding</keyword>
<protein>
    <recommendedName>
        <fullName evidence="1">Metal-dependent carboxypeptidase</fullName>
        <ecNumber evidence="1">3.4.17.19</ecNumber>
    </recommendedName>
</protein>
<dbReference type="Pfam" id="PF02074">
    <property type="entry name" value="Peptidase_M32"/>
    <property type="match status" value="1"/>
</dbReference>
<dbReference type="PRINTS" id="PR00998">
    <property type="entry name" value="CRBOXYPTASET"/>
</dbReference>
<evidence type="ECO:0000256" key="1">
    <source>
        <dbReference type="PIRNR" id="PIRNR006615"/>
    </source>
</evidence>
<dbReference type="CDD" id="cd06460">
    <property type="entry name" value="M32_Taq"/>
    <property type="match status" value="1"/>
</dbReference>
<dbReference type="Gene3D" id="1.10.1370.30">
    <property type="match status" value="1"/>
</dbReference>